<dbReference type="EMBL" id="AP006878">
    <property type="protein sequence ID" value="BAD84585.1"/>
    <property type="molecule type" value="Genomic_DNA"/>
</dbReference>
<sequence length="94" mass="10731">MEVVEDVGIPEDILKDLASKDIAEEPQAKPKQKKEEKSSAWGLKKKKELNEEILKEIQKKLAEAWELMGTEYGRKLIEDVAVEVKKLCIINDLP</sequence>
<gene>
    <name evidence="2" type="ordered locus">TK0396</name>
</gene>
<reference evidence="2 3" key="1">
    <citation type="journal article" date="2005" name="Genome Res.">
        <title>Complete genome sequence of the hyperthermophilic archaeon Thermococcus kodakaraensis KOD1 and comparison with Pyrococcus genomes.</title>
        <authorList>
            <person name="Fukui T."/>
            <person name="Atomi H."/>
            <person name="Kanai T."/>
            <person name="Matsumi R."/>
            <person name="Fujiwara S."/>
            <person name="Imanaka T."/>
        </authorList>
    </citation>
    <scope>NUCLEOTIDE SEQUENCE [LARGE SCALE GENOMIC DNA]</scope>
    <source>
        <strain evidence="3">ATCC BAA-918 / JCM 12380 / KOD1</strain>
    </source>
</reference>
<feature type="region of interest" description="Disordered" evidence="1">
    <location>
        <begin position="20"/>
        <end position="41"/>
    </location>
</feature>
<dbReference type="PATRIC" id="fig|69014.16.peg.394"/>
<organism evidence="2 3">
    <name type="scientific">Thermococcus kodakarensis (strain ATCC BAA-918 / JCM 12380 / KOD1)</name>
    <name type="common">Pyrococcus kodakaraensis (strain KOD1)</name>
    <dbReference type="NCBI Taxonomy" id="69014"/>
    <lineage>
        <taxon>Archaea</taxon>
        <taxon>Methanobacteriati</taxon>
        <taxon>Methanobacteriota</taxon>
        <taxon>Thermococci</taxon>
        <taxon>Thermococcales</taxon>
        <taxon>Thermococcaceae</taxon>
        <taxon>Thermococcus</taxon>
    </lineage>
</organism>
<dbReference type="HOGENOM" id="CLU_2433999_0_0_2"/>
<dbReference type="eggNOG" id="arCOG15065">
    <property type="taxonomic scope" value="Archaea"/>
</dbReference>
<dbReference type="AlphaFoldDB" id="Q5JG89"/>
<evidence type="ECO:0000313" key="3">
    <source>
        <dbReference type="Proteomes" id="UP000000536"/>
    </source>
</evidence>
<name>Q5JG89_THEKO</name>
<keyword evidence="3" id="KW-1185">Reference proteome</keyword>
<protein>
    <submittedName>
        <fullName evidence="2">Uncharacterized protein</fullName>
    </submittedName>
</protein>
<feature type="compositionally biased region" description="Basic and acidic residues" evidence="1">
    <location>
        <begin position="20"/>
        <end position="38"/>
    </location>
</feature>
<proteinExistence type="predicted"/>
<evidence type="ECO:0000256" key="1">
    <source>
        <dbReference type="SAM" id="MobiDB-lite"/>
    </source>
</evidence>
<dbReference type="OrthoDB" id="383673at2157"/>
<dbReference type="GeneID" id="78446904"/>
<dbReference type="EnsemblBacteria" id="BAD84585">
    <property type="protein sequence ID" value="BAD84585"/>
    <property type="gene ID" value="TK0396"/>
</dbReference>
<accession>Q5JG89</accession>
<dbReference type="KEGG" id="tko:TK0396"/>
<dbReference type="STRING" id="69014.TK0396"/>
<dbReference type="Proteomes" id="UP000000536">
    <property type="component" value="Chromosome"/>
</dbReference>
<dbReference type="InParanoid" id="Q5JG89"/>
<dbReference type="RefSeq" id="WP_011249351.1">
    <property type="nucleotide sequence ID" value="NC_006624.1"/>
</dbReference>
<evidence type="ECO:0000313" key="2">
    <source>
        <dbReference type="EMBL" id="BAD84585.1"/>
    </source>
</evidence>